<feature type="non-terminal residue" evidence="2">
    <location>
        <position position="139"/>
    </location>
</feature>
<dbReference type="PROSITE" id="PS51257">
    <property type="entry name" value="PROKAR_LIPOPROTEIN"/>
    <property type="match status" value="1"/>
</dbReference>
<organism evidence="2">
    <name type="scientific">hydrothermal vent metagenome</name>
    <dbReference type="NCBI Taxonomy" id="652676"/>
    <lineage>
        <taxon>unclassified sequences</taxon>
        <taxon>metagenomes</taxon>
        <taxon>ecological metagenomes</taxon>
    </lineage>
</organism>
<gene>
    <name evidence="2" type="ORF">MNBD_CHLOROFLEXI01-3296</name>
</gene>
<evidence type="ECO:0000313" key="2">
    <source>
        <dbReference type="EMBL" id="VAW42227.1"/>
    </source>
</evidence>
<proteinExistence type="predicted"/>
<dbReference type="EMBL" id="UOEU01000902">
    <property type="protein sequence ID" value="VAW42227.1"/>
    <property type="molecule type" value="Genomic_DNA"/>
</dbReference>
<reference evidence="2" key="1">
    <citation type="submission" date="2018-06" db="EMBL/GenBank/DDBJ databases">
        <authorList>
            <person name="Zhirakovskaya E."/>
        </authorList>
    </citation>
    <scope>NUCLEOTIDE SEQUENCE</scope>
</reference>
<dbReference type="AlphaFoldDB" id="A0A3B0VUS1"/>
<evidence type="ECO:0000256" key="1">
    <source>
        <dbReference type="SAM" id="MobiDB-lite"/>
    </source>
</evidence>
<name>A0A3B0VUS1_9ZZZZ</name>
<feature type="region of interest" description="Disordered" evidence="1">
    <location>
        <begin position="28"/>
        <end position="79"/>
    </location>
</feature>
<sequence>MKRNWFLLAVVLFLMMGCTAVTTVEETETAVPDQSAPSTPEEKLDADALEAQPEELLMNETPEADPTPTEDDSKQVSEPVTVDLSAVTPVPMNSTPVVQPAPGNLSLKDPFLLAVADLSGRLSVGENEVALVSLQEVTW</sequence>
<accession>A0A3B0VUS1</accession>
<protein>
    <submittedName>
        <fullName evidence="2">Uncharacterized protein</fullName>
    </submittedName>
</protein>